<dbReference type="AlphaFoldDB" id="A0A914MEJ7"/>
<organism evidence="1 2">
    <name type="scientific">Meloidogyne incognita</name>
    <name type="common">Southern root-knot nematode worm</name>
    <name type="synonym">Oxyuris incognita</name>
    <dbReference type="NCBI Taxonomy" id="6306"/>
    <lineage>
        <taxon>Eukaryota</taxon>
        <taxon>Metazoa</taxon>
        <taxon>Ecdysozoa</taxon>
        <taxon>Nematoda</taxon>
        <taxon>Chromadorea</taxon>
        <taxon>Rhabditida</taxon>
        <taxon>Tylenchina</taxon>
        <taxon>Tylenchomorpha</taxon>
        <taxon>Tylenchoidea</taxon>
        <taxon>Meloidogynidae</taxon>
        <taxon>Meloidogyninae</taxon>
        <taxon>Meloidogyne</taxon>
        <taxon>Meloidogyne incognita group</taxon>
    </lineage>
</organism>
<proteinExistence type="predicted"/>
<name>A0A914MEJ7_MELIC</name>
<evidence type="ECO:0000313" key="1">
    <source>
        <dbReference type="Proteomes" id="UP000887563"/>
    </source>
</evidence>
<sequence>MSPSIHLKVPLCEEGRKSFQSDHESQDWPDCGSPHQLLAQPKTPLHRSIQIPKEPRTHTFTPTLSSIKMDAERFCIKIPTKLEMLQPKIGQN</sequence>
<protein>
    <submittedName>
        <fullName evidence="2">Uncharacterized protein</fullName>
    </submittedName>
</protein>
<dbReference type="WBParaSite" id="Minc3s01746g26023">
    <property type="protein sequence ID" value="Minc3s01746g26023"/>
    <property type="gene ID" value="Minc3s01746g26023"/>
</dbReference>
<accession>A0A914MEJ7</accession>
<dbReference type="Proteomes" id="UP000887563">
    <property type="component" value="Unplaced"/>
</dbReference>
<keyword evidence="1" id="KW-1185">Reference proteome</keyword>
<reference evidence="2" key="1">
    <citation type="submission" date="2022-11" db="UniProtKB">
        <authorList>
            <consortium name="WormBaseParasite"/>
        </authorList>
    </citation>
    <scope>IDENTIFICATION</scope>
</reference>
<evidence type="ECO:0000313" key="2">
    <source>
        <dbReference type="WBParaSite" id="Minc3s01746g26023"/>
    </source>
</evidence>